<organism evidence="1">
    <name type="scientific">Rhizophora mucronata</name>
    <name type="common">Asiatic mangrove</name>
    <dbReference type="NCBI Taxonomy" id="61149"/>
    <lineage>
        <taxon>Eukaryota</taxon>
        <taxon>Viridiplantae</taxon>
        <taxon>Streptophyta</taxon>
        <taxon>Embryophyta</taxon>
        <taxon>Tracheophyta</taxon>
        <taxon>Spermatophyta</taxon>
        <taxon>Magnoliopsida</taxon>
        <taxon>eudicotyledons</taxon>
        <taxon>Gunneridae</taxon>
        <taxon>Pentapetalae</taxon>
        <taxon>rosids</taxon>
        <taxon>fabids</taxon>
        <taxon>Malpighiales</taxon>
        <taxon>Rhizophoraceae</taxon>
        <taxon>Rhizophora</taxon>
    </lineage>
</organism>
<dbReference type="EMBL" id="GGEC01067176">
    <property type="protein sequence ID" value="MBX47660.1"/>
    <property type="molecule type" value="Transcribed_RNA"/>
</dbReference>
<sequence length="42" mass="4599">MVQAFPPSNIPSELEARNTKACTLSKNSMPNTTWKSSMGTIE</sequence>
<evidence type="ECO:0000313" key="1">
    <source>
        <dbReference type="EMBL" id="MBX47660.1"/>
    </source>
</evidence>
<accession>A0A2P2NYV4</accession>
<protein>
    <submittedName>
        <fullName evidence="1">Uncharacterized protein</fullName>
    </submittedName>
</protein>
<name>A0A2P2NYV4_RHIMU</name>
<dbReference type="AlphaFoldDB" id="A0A2P2NYV4"/>
<reference evidence="1" key="1">
    <citation type="submission" date="2018-02" db="EMBL/GenBank/DDBJ databases">
        <title>Rhizophora mucronata_Transcriptome.</title>
        <authorList>
            <person name="Meera S.P."/>
            <person name="Sreeshan A."/>
            <person name="Augustine A."/>
        </authorList>
    </citation>
    <scope>NUCLEOTIDE SEQUENCE</scope>
    <source>
        <tissue evidence="1">Leaf</tissue>
    </source>
</reference>
<proteinExistence type="predicted"/>